<comment type="similarity">
    <text evidence="1">Belongs to the ABC transporter superfamily.</text>
</comment>
<evidence type="ECO:0000256" key="2">
    <source>
        <dbReference type="ARBA" id="ARBA00022448"/>
    </source>
</evidence>
<evidence type="ECO:0000256" key="4">
    <source>
        <dbReference type="ARBA" id="ARBA00022741"/>
    </source>
</evidence>
<dbReference type="SMART" id="SM00382">
    <property type="entry name" value="AAA"/>
    <property type="match status" value="1"/>
</dbReference>
<dbReference type="AlphaFoldDB" id="A0A4Q2U812"/>
<dbReference type="Gene3D" id="2.40.50.140">
    <property type="entry name" value="Nucleic acid-binding proteins"/>
    <property type="match status" value="1"/>
</dbReference>
<dbReference type="GO" id="GO:0055052">
    <property type="term" value="C:ATP-binding cassette (ABC) transporter complex, substrate-binding subunit-containing"/>
    <property type="evidence" value="ECO:0007669"/>
    <property type="project" value="TreeGrafter"/>
</dbReference>
<feature type="domain" description="ABC transporter" evidence="7">
    <location>
        <begin position="3"/>
        <end position="233"/>
    </location>
</feature>
<evidence type="ECO:0000313" key="9">
    <source>
        <dbReference type="Proteomes" id="UP000290759"/>
    </source>
</evidence>
<dbReference type="Proteomes" id="UP000290759">
    <property type="component" value="Unassembled WGS sequence"/>
</dbReference>
<dbReference type="PANTHER" id="PTHR43875:SF14">
    <property type="entry name" value="ABC TRANSPORTER ATP-BINDING PROTEIN"/>
    <property type="match status" value="1"/>
</dbReference>
<keyword evidence="9" id="KW-1185">Reference proteome</keyword>
<dbReference type="InterPro" id="IPR003593">
    <property type="entry name" value="AAA+_ATPase"/>
</dbReference>
<dbReference type="GO" id="GO:0016887">
    <property type="term" value="F:ATP hydrolysis activity"/>
    <property type="evidence" value="ECO:0007669"/>
    <property type="project" value="InterPro"/>
</dbReference>
<sequence>MSLVLDRIGLKRGDEVHIADASLELHAGSMNVLLGPTLSGKTTLMRLMAGLDRPTSGRLVEDGRDVTGLGVKHRSVAMVYQQFVNYPTLSVYENIASPLRVQGLPKAEIESRVARAAKLMRLEPMLKRTPAQLSGGQQQRTALARALVKQAKLVLLDEPLANLDYKLREELREELPRIFAETGAILVYATTEPAEALLLRGSTATLREGRITQVGPSAALYREPGNLDAARVFSDPPLNELALTVSNGVAALADGSRLPGDGALGALPDGAATLGFRADAAAAAVAVGGDGRDPSHPAFPGTVAVTEISGSESFVHIATDAGLGTLVCLVEGVHAFEPGDRAEARLDLARAFAFGADGRRIAARPAAAPRREPVPA</sequence>
<dbReference type="GO" id="GO:0005524">
    <property type="term" value="F:ATP binding"/>
    <property type="evidence" value="ECO:0007669"/>
    <property type="project" value="UniProtKB-KW"/>
</dbReference>
<dbReference type="InterPro" id="IPR005116">
    <property type="entry name" value="Transp-assoc_OB_typ1"/>
</dbReference>
<keyword evidence="2" id="KW-0813">Transport</keyword>
<dbReference type="InterPro" id="IPR027417">
    <property type="entry name" value="P-loop_NTPase"/>
</dbReference>
<dbReference type="PANTHER" id="PTHR43875">
    <property type="entry name" value="MALTODEXTRIN IMPORT ATP-BINDING PROTEIN MSMX"/>
    <property type="match status" value="1"/>
</dbReference>
<keyword evidence="4" id="KW-0547">Nucleotide-binding</keyword>
<dbReference type="CDD" id="cd03259">
    <property type="entry name" value="ABC_Carb_Solutes_like"/>
    <property type="match status" value="1"/>
</dbReference>
<dbReference type="Gene3D" id="3.40.50.300">
    <property type="entry name" value="P-loop containing nucleotide triphosphate hydrolases"/>
    <property type="match status" value="1"/>
</dbReference>
<evidence type="ECO:0000259" key="7">
    <source>
        <dbReference type="PROSITE" id="PS50893"/>
    </source>
</evidence>
<dbReference type="SUPFAM" id="SSF50331">
    <property type="entry name" value="MOP-like"/>
    <property type="match status" value="1"/>
</dbReference>
<proteinExistence type="inferred from homology"/>
<dbReference type="SUPFAM" id="SSF52540">
    <property type="entry name" value="P-loop containing nucleoside triphosphate hydrolases"/>
    <property type="match status" value="1"/>
</dbReference>
<reference evidence="8 9" key="2">
    <citation type="submission" date="2019-02" db="EMBL/GenBank/DDBJ databases">
        <title>'Lichenibacterium ramalinii' gen. nov. sp. nov., 'Lichenibacterium minor' gen. nov. sp. nov.</title>
        <authorList>
            <person name="Pankratov T."/>
        </authorList>
    </citation>
    <scope>NUCLEOTIDE SEQUENCE [LARGE SCALE GENOMIC DNA]</scope>
    <source>
        <strain evidence="8 9">RmlP026</strain>
    </source>
</reference>
<dbReference type="OrthoDB" id="9767663at2"/>
<keyword evidence="5 8" id="KW-0067">ATP-binding</keyword>
<dbReference type="Gene3D" id="2.40.50.100">
    <property type="match status" value="1"/>
</dbReference>
<gene>
    <name evidence="8" type="ORF">D3273_15785</name>
</gene>
<dbReference type="GO" id="GO:0015408">
    <property type="term" value="F:ABC-type ferric iron transporter activity"/>
    <property type="evidence" value="ECO:0007669"/>
    <property type="project" value="InterPro"/>
</dbReference>
<dbReference type="InterPro" id="IPR008995">
    <property type="entry name" value="Mo/tungstate-bd_C_term_dom"/>
</dbReference>
<evidence type="ECO:0000256" key="5">
    <source>
        <dbReference type="ARBA" id="ARBA00022840"/>
    </source>
</evidence>
<evidence type="ECO:0000313" key="8">
    <source>
        <dbReference type="EMBL" id="RYC30995.1"/>
    </source>
</evidence>
<keyword evidence="6" id="KW-0472">Membrane</keyword>
<dbReference type="EMBL" id="QYBB01000018">
    <property type="protein sequence ID" value="RYC30995.1"/>
    <property type="molecule type" value="Genomic_DNA"/>
</dbReference>
<dbReference type="InterPro" id="IPR003439">
    <property type="entry name" value="ABC_transporter-like_ATP-bd"/>
</dbReference>
<comment type="caution">
    <text evidence="8">The sequence shown here is derived from an EMBL/GenBank/DDBJ whole genome shotgun (WGS) entry which is preliminary data.</text>
</comment>
<name>A0A4Q2U812_9HYPH</name>
<keyword evidence="3" id="KW-1003">Cell membrane</keyword>
<dbReference type="RefSeq" id="WP_129227850.1">
    <property type="nucleotide sequence ID" value="NZ_QYBB01000018.1"/>
</dbReference>
<dbReference type="Pfam" id="PF00005">
    <property type="entry name" value="ABC_tran"/>
    <property type="match status" value="1"/>
</dbReference>
<dbReference type="Pfam" id="PF03459">
    <property type="entry name" value="TOBE"/>
    <property type="match status" value="1"/>
</dbReference>
<dbReference type="InterPro" id="IPR015853">
    <property type="entry name" value="ABC_transpr_FbpC"/>
</dbReference>
<evidence type="ECO:0000256" key="6">
    <source>
        <dbReference type="ARBA" id="ARBA00023136"/>
    </source>
</evidence>
<dbReference type="PROSITE" id="PS50893">
    <property type="entry name" value="ABC_TRANSPORTER_2"/>
    <property type="match status" value="1"/>
</dbReference>
<evidence type="ECO:0000256" key="3">
    <source>
        <dbReference type="ARBA" id="ARBA00022475"/>
    </source>
</evidence>
<organism evidence="8 9">
    <name type="scientific">Lichenibacterium minor</name>
    <dbReference type="NCBI Taxonomy" id="2316528"/>
    <lineage>
        <taxon>Bacteria</taxon>
        <taxon>Pseudomonadati</taxon>
        <taxon>Pseudomonadota</taxon>
        <taxon>Alphaproteobacteria</taxon>
        <taxon>Hyphomicrobiales</taxon>
        <taxon>Lichenihabitantaceae</taxon>
        <taxon>Lichenibacterium</taxon>
    </lineage>
</organism>
<evidence type="ECO:0000256" key="1">
    <source>
        <dbReference type="ARBA" id="ARBA00005417"/>
    </source>
</evidence>
<protein>
    <submittedName>
        <fullName evidence="8">ABC transporter ATP-binding protein</fullName>
    </submittedName>
</protein>
<reference evidence="8 9" key="1">
    <citation type="submission" date="2018-12" db="EMBL/GenBank/DDBJ databases">
        <authorList>
            <person name="Grouzdev D.S."/>
            <person name="Krutkina M.S."/>
        </authorList>
    </citation>
    <scope>NUCLEOTIDE SEQUENCE [LARGE SCALE GENOMIC DNA]</scope>
    <source>
        <strain evidence="8 9">RmlP026</strain>
    </source>
</reference>
<dbReference type="InterPro" id="IPR047641">
    <property type="entry name" value="ABC_transpr_MalK/UgpC-like"/>
</dbReference>
<accession>A0A4Q2U812</accession>
<dbReference type="InterPro" id="IPR012340">
    <property type="entry name" value="NA-bd_OB-fold"/>
</dbReference>